<accession>A0A2G1UPQ6</accession>
<evidence type="ECO:0000313" key="5">
    <source>
        <dbReference type="EMBL" id="PHQ16452.1"/>
    </source>
</evidence>
<dbReference type="EMBL" id="NTFH01000004">
    <property type="protein sequence ID" value="PHQ16452.1"/>
    <property type="molecule type" value="Genomic_DNA"/>
</dbReference>
<dbReference type="InterPro" id="IPR025738">
    <property type="entry name" value="BatD"/>
</dbReference>
<evidence type="ECO:0000256" key="3">
    <source>
        <dbReference type="SAM" id="SignalP"/>
    </source>
</evidence>
<keyword evidence="6" id="KW-1185">Reference proteome</keyword>
<reference evidence="5 6" key="1">
    <citation type="submission" date="2017-09" db="EMBL/GenBank/DDBJ databases">
        <title>The draft genome sequences of Marinobacter sp. PWS21.</title>
        <authorList>
            <person name="Cao J."/>
        </authorList>
    </citation>
    <scope>NUCLEOTIDE SEQUENCE [LARGE SCALE GENOMIC DNA]</scope>
    <source>
        <strain evidence="5 6">PWS21</strain>
    </source>
</reference>
<protein>
    <recommendedName>
        <fullName evidence="4">DUF7939 domain-containing protein</fullName>
    </recommendedName>
</protein>
<dbReference type="RefSeq" id="WP_099613613.1">
    <property type="nucleotide sequence ID" value="NZ_KZ319368.1"/>
</dbReference>
<gene>
    <name evidence="5" type="ORF">CLH61_05105</name>
</gene>
<feature type="transmembrane region" description="Helical" evidence="2">
    <location>
        <begin position="430"/>
        <end position="453"/>
    </location>
</feature>
<keyword evidence="2" id="KW-0812">Transmembrane</keyword>
<feature type="region of interest" description="Disordered" evidence="1">
    <location>
        <begin position="312"/>
        <end position="346"/>
    </location>
</feature>
<feature type="chain" id="PRO_5013706368" description="DUF7939 domain-containing protein" evidence="3">
    <location>
        <begin position="28"/>
        <end position="581"/>
    </location>
</feature>
<dbReference type="Pfam" id="PF13584">
    <property type="entry name" value="BatD"/>
    <property type="match status" value="1"/>
</dbReference>
<dbReference type="PANTHER" id="PTHR40940">
    <property type="entry name" value="PROTEIN BATD-RELATED"/>
    <property type="match status" value="1"/>
</dbReference>
<keyword evidence="3" id="KW-0732">Signal</keyword>
<dbReference type="PANTHER" id="PTHR40940:SF1">
    <property type="entry name" value="PROTEIN BATD"/>
    <property type="match status" value="1"/>
</dbReference>
<name>A0A2G1UPQ6_9GAMM</name>
<evidence type="ECO:0000256" key="1">
    <source>
        <dbReference type="SAM" id="MobiDB-lite"/>
    </source>
</evidence>
<evidence type="ECO:0000313" key="6">
    <source>
        <dbReference type="Proteomes" id="UP000231409"/>
    </source>
</evidence>
<sequence length="581" mass="62853">MVKPLTAIFALMALLATLVLVPGHASANNLSVEPDRTELYEGEVLTLTIKGSMEISINFDNLFDLGAANLPAPDVEKLEQDFEVLANNQRYSIRTINSKMVGEITWTYQLAPKSTGDITIPSLSFRGAQSDPVTVSVLPGNAPAQGTAESKSAFIELAADKDELYVQEQLVLTVRLFFTGNLIRGELSEPSHPDALVESLGRQQEYSRYRDGQRYRVVERRYAIFPQQPGTLALEAIRFEGQSRDAGGQLRFLRDSATLFELPVKPVPASFSGDTWLPASTLELTETGIPGHGSLTEGDNLARTLVMTARGLPSETLPPFPDRYPDSIRSYPESPERSTEPGPDGLTATLTRTHALIAIRAGEVTLPEIRIPWWDTTTDTEQVAVIPARQLTVAASGAAPARLTGSDAAPVIDSPTTTSSSGAEAATSSFWPWLSAVLAAGWAVTLLASVMLWKRRSPTAFASRVSAGSPVERELFERLRKAAGAGSPQTLDLLPRWLRSYRPDLPAYTLADVERYVADEKLAEALTSLQARLFGQQQPEDGEGWDGENLVTALDSARAALASAAPASGLPPLYPEQLASR</sequence>
<dbReference type="AlphaFoldDB" id="A0A2G1UPQ6"/>
<keyword evidence="2" id="KW-1133">Transmembrane helix</keyword>
<dbReference type="Pfam" id="PF25607">
    <property type="entry name" value="DUF7939"/>
    <property type="match status" value="1"/>
</dbReference>
<feature type="signal peptide" evidence="3">
    <location>
        <begin position="1"/>
        <end position="27"/>
    </location>
</feature>
<evidence type="ECO:0000259" key="4">
    <source>
        <dbReference type="Pfam" id="PF25607"/>
    </source>
</evidence>
<keyword evidence="2" id="KW-0472">Membrane</keyword>
<dbReference type="InterPro" id="IPR057699">
    <property type="entry name" value="DUF7939"/>
</dbReference>
<feature type="domain" description="DUF7939" evidence="4">
    <location>
        <begin position="472"/>
        <end position="559"/>
    </location>
</feature>
<comment type="caution">
    <text evidence="5">The sequence shown here is derived from an EMBL/GenBank/DDBJ whole genome shotgun (WGS) entry which is preliminary data.</text>
</comment>
<dbReference type="Proteomes" id="UP000231409">
    <property type="component" value="Unassembled WGS sequence"/>
</dbReference>
<organism evidence="5 6">
    <name type="scientific">Marinobacter profundi</name>
    <dbReference type="NCBI Taxonomy" id="2666256"/>
    <lineage>
        <taxon>Bacteria</taxon>
        <taxon>Pseudomonadati</taxon>
        <taxon>Pseudomonadota</taxon>
        <taxon>Gammaproteobacteria</taxon>
        <taxon>Pseudomonadales</taxon>
        <taxon>Marinobacteraceae</taxon>
        <taxon>Marinobacter</taxon>
    </lineage>
</organism>
<evidence type="ECO:0000256" key="2">
    <source>
        <dbReference type="SAM" id="Phobius"/>
    </source>
</evidence>
<proteinExistence type="predicted"/>